<dbReference type="Gene3D" id="2.60.40.10">
    <property type="entry name" value="Immunoglobulins"/>
    <property type="match status" value="1"/>
</dbReference>
<feature type="domain" description="Ig-like" evidence="6">
    <location>
        <begin position="183"/>
        <end position="265"/>
    </location>
</feature>
<proteinExistence type="predicted"/>
<dbReference type="Gene3D" id="2.20.100.10">
    <property type="entry name" value="Thrombospondin type-1 (TSP1) repeat"/>
    <property type="match status" value="4"/>
</dbReference>
<evidence type="ECO:0000256" key="1">
    <source>
        <dbReference type="ARBA" id="ARBA00004613"/>
    </source>
</evidence>
<dbReference type="PANTHER" id="PTHR13723">
    <property type="entry name" value="ADAMTS A DISINTEGRIN AND METALLOPROTEASE WITH THROMBOSPONDIN MOTIFS PROTEASE"/>
    <property type="match status" value="1"/>
</dbReference>
<evidence type="ECO:0000256" key="4">
    <source>
        <dbReference type="ARBA" id="ARBA00022737"/>
    </source>
</evidence>
<protein>
    <recommendedName>
        <fullName evidence="9">PLAC domain-containing protein</fullName>
    </recommendedName>
</protein>
<dbReference type="Pfam" id="PF19030">
    <property type="entry name" value="TSP1_ADAMTS"/>
    <property type="match status" value="4"/>
</dbReference>
<dbReference type="PROSITE" id="PS50835">
    <property type="entry name" value="IG_LIKE"/>
    <property type="match status" value="1"/>
</dbReference>
<dbReference type="SMART" id="SM00209">
    <property type="entry name" value="TSP1"/>
    <property type="match status" value="4"/>
</dbReference>
<dbReference type="InterPro" id="IPR013783">
    <property type="entry name" value="Ig-like_fold"/>
</dbReference>
<dbReference type="GO" id="GO:0030198">
    <property type="term" value="P:extracellular matrix organization"/>
    <property type="evidence" value="ECO:0007669"/>
    <property type="project" value="TreeGrafter"/>
</dbReference>
<dbReference type="EMBL" id="HACG01023229">
    <property type="protein sequence ID" value="CEK70094.1"/>
    <property type="molecule type" value="Transcribed_RNA"/>
</dbReference>
<keyword evidence="4" id="KW-0677">Repeat</keyword>
<dbReference type="GO" id="GO:0006508">
    <property type="term" value="P:proteolysis"/>
    <property type="evidence" value="ECO:0007669"/>
    <property type="project" value="TreeGrafter"/>
</dbReference>
<keyword evidence="2" id="KW-0964">Secreted</keyword>
<dbReference type="InterPro" id="IPR036179">
    <property type="entry name" value="Ig-like_dom_sf"/>
</dbReference>
<reference evidence="8" key="1">
    <citation type="submission" date="2014-12" db="EMBL/GenBank/DDBJ databases">
        <title>Insight into the proteome of Arion vulgaris.</title>
        <authorList>
            <person name="Aradska J."/>
            <person name="Bulat T."/>
            <person name="Smidak R."/>
            <person name="Sarate P."/>
            <person name="Gangsoo J."/>
            <person name="Sialana F."/>
            <person name="Bilban M."/>
            <person name="Lubec G."/>
        </authorList>
    </citation>
    <scope>NUCLEOTIDE SEQUENCE</scope>
    <source>
        <tissue evidence="8">Skin</tissue>
    </source>
</reference>
<accession>A0A0B6ZN70</accession>
<dbReference type="InterPro" id="IPR007110">
    <property type="entry name" value="Ig-like_dom"/>
</dbReference>
<evidence type="ECO:0000256" key="2">
    <source>
        <dbReference type="ARBA" id="ARBA00022525"/>
    </source>
</evidence>
<dbReference type="InterPro" id="IPR003598">
    <property type="entry name" value="Ig_sub2"/>
</dbReference>
<dbReference type="GO" id="GO:0005576">
    <property type="term" value="C:extracellular region"/>
    <property type="evidence" value="ECO:0007669"/>
    <property type="project" value="UniProtKB-SubCell"/>
</dbReference>
<feature type="domain" description="PLAC" evidence="7">
    <location>
        <begin position="450"/>
        <end position="487"/>
    </location>
</feature>
<feature type="chain" id="PRO_5002123859" description="PLAC domain-containing protein" evidence="5">
    <location>
        <begin position="25"/>
        <end position="491"/>
    </location>
</feature>
<evidence type="ECO:0008006" key="9">
    <source>
        <dbReference type="Google" id="ProtNLM"/>
    </source>
</evidence>
<sequence length="491" mass="54191">MACLYGSVTLLSLLVVFLIQVASCTDNNFIDSVPDTVRWVVSEFGECSVACGGGIRVRTVVCGNSTQKHVGKHEKKVAETLCPQPAPHVTHSCNTHKCSAHWNSEKWSECSVTCGIGTQTREVSCQSTTSQGRRYKVVHDECGGLAPESSRKCLLTDCPFSDKAELHSILSENYTLIQLHRTKKIKVNVGGQVNLLPGQTIVVKCPVKHYSKKLIYWSKGYRLVPFMGRVKSTVGGLHISRGDPKTDAGTYTCTAGELTASIVVTFIEKGDPSTQIYQKLIQKFNRQHPKHNKKNKNSLHKSNDILAMDTNVNSEELSQQRDQSHNSSQPLMYVTSDWSTCSATCGTMGHRKRKVTCSHISPKYVKIVQDAECHRVGLNKPTTIEECSADSECAEWHTGPWSKCLPTCGSSGQSNRFLTCAWRSTGQPAGSACDPKNKPVTSKPCKTRPCPLECNDSSRYCSLASLLKLCRFHHFKRQCCLTCQTMSNSTS</sequence>
<dbReference type="InterPro" id="IPR000884">
    <property type="entry name" value="TSP1_rpt"/>
</dbReference>
<dbReference type="SMART" id="SM00408">
    <property type="entry name" value="IGc2"/>
    <property type="match status" value="1"/>
</dbReference>
<dbReference type="GO" id="GO:0031012">
    <property type="term" value="C:extracellular matrix"/>
    <property type="evidence" value="ECO:0007669"/>
    <property type="project" value="TreeGrafter"/>
</dbReference>
<dbReference type="InterPro" id="IPR050439">
    <property type="entry name" value="ADAMTS_ADAMTS-like"/>
</dbReference>
<dbReference type="GO" id="GO:0004222">
    <property type="term" value="F:metalloendopeptidase activity"/>
    <property type="evidence" value="ECO:0007669"/>
    <property type="project" value="TreeGrafter"/>
</dbReference>
<evidence type="ECO:0000256" key="5">
    <source>
        <dbReference type="SAM" id="SignalP"/>
    </source>
</evidence>
<dbReference type="InterPro" id="IPR036383">
    <property type="entry name" value="TSP1_rpt_sf"/>
</dbReference>
<dbReference type="PROSITE" id="PS50092">
    <property type="entry name" value="TSP1"/>
    <property type="match status" value="4"/>
</dbReference>
<comment type="subcellular location">
    <subcellularLocation>
        <location evidence="1">Secreted</location>
    </subcellularLocation>
</comment>
<keyword evidence="3 5" id="KW-0732">Signal</keyword>
<dbReference type="SUPFAM" id="SSF48726">
    <property type="entry name" value="Immunoglobulin"/>
    <property type="match status" value="1"/>
</dbReference>
<evidence type="ECO:0000256" key="3">
    <source>
        <dbReference type="ARBA" id="ARBA00022729"/>
    </source>
</evidence>
<gene>
    <name evidence="8" type="primary">ORF72803</name>
</gene>
<dbReference type="PROSITE" id="PS50900">
    <property type="entry name" value="PLAC"/>
    <property type="match status" value="1"/>
</dbReference>
<dbReference type="AlphaFoldDB" id="A0A0B6ZN70"/>
<evidence type="ECO:0000259" key="6">
    <source>
        <dbReference type="PROSITE" id="PS50835"/>
    </source>
</evidence>
<dbReference type="SUPFAM" id="SSF82895">
    <property type="entry name" value="TSP-1 type 1 repeat"/>
    <property type="match status" value="4"/>
</dbReference>
<dbReference type="InterPro" id="IPR010909">
    <property type="entry name" value="PLAC"/>
</dbReference>
<evidence type="ECO:0000313" key="8">
    <source>
        <dbReference type="EMBL" id="CEK70094.1"/>
    </source>
</evidence>
<evidence type="ECO:0000259" key="7">
    <source>
        <dbReference type="PROSITE" id="PS50900"/>
    </source>
</evidence>
<organism evidence="8">
    <name type="scientific">Arion vulgaris</name>
    <dbReference type="NCBI Taxonomy" id="1028688"/>
    <lineage>
        <taxon>Eukaryota</taxon>
        <taxon>Metazoa</taxon>
        <taxon>Spiralia</taxon>
        <taxon>Lophotrochozoa</taxon>
        <taxon>Mollusca</taxon>
        <taxon>Gastropoda</taxon>
        <taxon>Heterobranchia</taxon>
        <taxon>Euthyneura</taxon>
        <taxon>Panpulmonata</taxon>
        <taxon>Eupulmonata</taxon>
        <taxon>Stylommatophora</taxon>
        <taxon>Helicina</taxon>
        <taxon>Arionoidea</taxon>
        <taxon>Arionidae</taxon>
        <taxon>Arion</taxon>
    </lineage>
</organism>
<dbReference type="PANTHER" id="PTHR13723:SF281">
    <property type="entry name" value="PAPILIN"/>
    <property type="match status" value="1"/>
</dbReference>
<name>A0A0B6ZN70_9EUPU</name>
<feature type="signal peptide" evidence="5">
    <location>
        <begin position="1"/>
        <end position="24"/>
    </location>
</feature>